<feature type="domain" description="Phospholipid/glycerol acyltransferase" evidence="6">
    <location>
        <begin position="83"/>
        <end position="194"/>
    </location>
</feature>
<dbReference type="SMART" id="SM00563">
    <property type="entry name" value="PlsC"/>
    <property type="match status" value="1"/>
</dbReference>
<keyword evidence="3 7" id="KW-0808">Transferase</keyword>
<keyword evidence="8" id="KW-1185">Reference proteome</keyword>
<gene>
    <name evidence="7" type="ORF">A1232T_01803</name>
</gene>
<evidence type="ECO:0000256" key="4">
    <source>
        <dbReference type="ARBA" id="ARBA00023098"/>
    </source>
</evidence>
<dbReference type="Pfam" id="PF01553">
    <property type="entry name" value="Acyltransferase"/>
    <property type="match status" value="1"/>
</dbReference>
<dbReference type="GO" id="GO:0003841">
    <property type="term" value="F:1-acylglycerol-3-phosphate O-acyltransferase activity"/>
    <property type="evidence" value="ECO:0007669"/>
    <property type="project" value="TreeGrafter"/>
</dbReference>
<dbReference type="CDD" id="cd07989">
    <property type="entry name" value="LPLAT_AGPAT-like"/>
    <property type="match status" value="1"/>
</dbReference>
<evidence type="ECO:0000256" key="5">
    <source>
        <dbReference type="ARBA" id="ARBA00023315"/>
    </source>
</evidence>
<evidence type="ECO:0000313" key="8">
    <source>
        <dbReference type="Proteomes" id="UP000188357"/>
    </source>
</evidence>
<accession>A0A1R4GWI4</accession>
<keyword evidence="4" id="KW-0443">Lipid metabolism</keyword>
<dbReference type="RefSeq" id="WP_077451500.1">
    <property type="nucleotide sequence ID" value="NZ_FUGE01000177.1"/>
</dbReference>
<proteinExistence type="predicted"/>
<sequence>MSLKSKIKDTFKSTTKSSIKRGKTVMGLVDTVAGGYRAATKIDAWREPPRDILPKYIQAFCRKSARALGVEVIEVEPVPKTHALWASNHISWMDVPVVGSVSPAFFLSKAEVAKMPVMGPLAKVAGTLFIKRGSGDAGSVASQMATFLEMGYSVMFFPEATTTDGRQIKKLHGKLLQAAMDANKPIQPIVICYINKEGELDDTVPYYGGIRLKDSLMSVIDGDLVTAYVLPLQPLYPEDKTRDELTAELQERMQAGLEELHSRVVKSQQNKLKWQSQHNCNKNR</sequence>
<dbReference type="PANTHER" id="PTHR10434:SF64">
    <property type="entry name" value="1-ACYL-SN-GLYCEROL-3-PHOSPHATE ACYLTRANSFERASE-RELATED"/>
    <property type="match status" value="1"/>
</dbReference>
<dbReference type="OrthoDB" id="9806880at2"/>
<protein>
    <submittedName>
        <fullName evidence="7">2-acyl-glycerophospho-ethanolamine acyltransferase</fullName>
    </submittedName>
</protein>
<organism evidence="7 8">
    <name type="scientific">Psychrobacter piechaudii</name>
    <dbReference type="NCBI Taxonomy" id="1945521"/>
    <lineage>
        <taxon>Bacteria</taxon>
        <taxon>Pseudomonadati</taxon>
        <taxon>Pseudomonadota</taxon>
        <taxon>Gammaproteobacteria</taxon>
        <taxon>Moraxellales</taxon>
        <taxon>Moraxellaceae</taxon>
        <taxon>Psychrobacter</taxon>
    </lineage>
</organism>
<evidence type="ECO:0000256" key="2">
    <source>
        <dbReference type="ARBA" id="ARBA00022516"/>
    </source>
</evidence>
<dbReference type="SUPFAM" id="SSF69593">
    <property type="entry name" value="Glycerol-3-phosphate (1)-acyltransferase"/>
    <property type="match status" value="1"/>
</dbReference>
<name>A0A1R4GWI4_9GAMM</name>
<keyword evidence="5 7" id="KW-0012">Acyltransferase</keyword>
<reference evidence="7 8" key="1">
    <citation type="submission" date="2017-02" db="EMBL/GenBank/DDBJ databases">
        <authorList>
            <person name="Peterson S.W."/>
        </authorList>
    </citation>
    <scope>NUCLEOTIDE SEQUENCE [LARGE SCALE GENOMIC DNA]</scope>
    <source>
        <strain evidence="7">Psychrobacter_piechaudii</strain>
    </source>
</reference>
<dbReference type="Proteomes" id="UP000188357">
    <property type="component" value="Unassembled WGS sequence"/>
</dbReference>
<keyword evidence="2" id="KW-0444">Lipid biosynthesis</keyword>
<evidence type="ECO:0000256" key="3">
    <source>
        <dbReference type="ARBA" id="ARBA00022679"/>
    </source>
</evidence>
<evidence type="ECO:0000256" key="1">
    <source>
        <dbReference type="ARBA" id="ARBA00005189"/>
    </source>
</evidence>
<dbReference type="EMBL" id="FUGE01000177">
    <property type="protein sequence ID" value="SJM72549.1"/>
    <property type="molecule type" value="Genomic_DNA"/>
</dbReference>
<dbReference type="PANTHER" id="PTHR10434">
    <property type="entry name" value="1-ACYL-SN-GLYCEROL-3-PHOSPHATE ACYLTRANSFERASE"/>
    <property type="match status" value="1"/>
</dbReference>
<dbReference type="STRING" id="1945521.A1232T_01803"/>
<dbReference type="AlphaFoldDB" id="A0A1R4GWI4"/>
<evidence type="ECO:0000313" key="7">
    <source>
        <dbReference type="EMBL" id="SJM72549.1"/>
    </source>
</evidence>
<dbReference type="GO" id="GO:0006654">
    <property type="term" value="P:phosphatidic acid biosynthetic process"/>
    <property type="evidence" value="ECO:0007669"/>
    <property type="project" value="TreeGrafter"/>
</dbReference>
<dbReference type="InterPro" id="IPR002123">
    <property type="entry name" value="Plipid/glycerol_acylTrfase"/>
</dbReference>
<evidence type="ECO:0000259" key="6">
    <source>
        <dbReference type="SMART" id="SM00563"/>
    </source>
</evidence>
<comment type="pathway">
    <text evidence="1">Lipid metabolism.</text>
</comment>